<dbReference type="EMBL" id="MU393517">
    <property type="protein sequence ID" value="KAI4862847.1"/>
    <property type="molecule type" value="Genomic_DNA"/>
</dbReference>
<organism evidence="1 2">
    <name type="scientific">Hypoxylon rubiginosum</name>
    <dbReference type="NCBI Taxonomy" id="110542"/>
    <lineage>
        <taxon>Eukaryota</taxon>
        <taxon>Fungi</taxon>
        <taxon>Dikarya</taxon>
        <taxon>Ascomycota</taxon>
        <taxon>Pezizomycotina</taxon>
        <taxon>Sordariomycetes</taxon>
        <taxon>Xylariomycetidae</taxon>
        <taxon>Xylariales</taxon>
        <taxon>Hypoxylaceae</taxon>
        <taxon>Hypoxylon</taxon>
    </lineage>
</organism>
<dbReference type="Proteomes" id="UP001497700">
    <property type="component" value="Unassembled WGS sequence"/>
</dbReference>
<sequence length="141" mass="15530">MCTYYYLHYHHLAPCTRDIEYAVHYCYCSNAISVASSSNLLGSTSDAEQWTQQPCEALTYAAEYNLVEGIDYSNPCAGGGCLVSQQCSSGGCRLEDLGGSWTCCQCDRGGNTLRCCVQPMKKIPDALCYHAICQNCRPDHK</sequence>
<name>A0ACB9YUB5_9PEZI</name>
<reference evidence="1 2" key="1">
    <citation type="journal article" date="2022" name="New Phytol.">
        <title>Ecological generalism drives hyperdiversity of secondary metabolite gene clusters in xylarialean endophytes.</title>
        <authorList>
            <person name="Franco M.E.E."/>
            <person name="Wisecaver J.H."/>
            <person name="Arnold A.E."/>
            <person name="Ju Y.M."/>
            <person name="Slot J.C."/>
            <person name="Ahrendt S."/>
            <person name="Moore L.P."/>
            <person name="Eastman K.E."/>
            <person name="Scott K."/>
            <person name="Konkel Z."/>
            <person name="Mondo S.J."/>
            <person name="Kuo A."/>
            <person name="Hayes R.D."/>
            <person name="Haridas S."/>
            <person name="Andreopoulos B."/>
            <person name="Riley R."/>
            <person name="LaButti K."/>
            <person name="Pangilinan J."/>
            <person name="Lipzen A."/>
            <person name="Amirebrahimi M."/>
            <person name="Yan J."/>
            <person name="Adam C."/>
            <person name="Keymanesh K."/>
            <person name="Ng V."/>
            <person name="Louie K."/>
            <person name="Northen T."/>
            <person name="Drula E."/>
            <person name="Henrissat B."/>
            <person name="Hsieh H.M."/>
            <person name="Youens-Clark K."/>
            <person name="Lutzoni F."/>
            <person name="Miadlikowska J."/>
            <person name="Eastwood D.C."/>
            <person name="Hamelin R.C."/>
            <person name="Grigoriev I.V."/>
            <person name="U'Ren J.M."/>
        </authorList>
    </citation>
    <scope>NUCLEOTIDE SEQUENCE [LARGE SCALE GENOMIC DNA]</scope>
    <source>
        <strain evidence="1 2">CBS 119005</strain>
    </source>
</reference>
<comment type="caution">
    <text evidence="1">The sequence shown here is derived from an EMBL/GenBank/DDBJ whole genome shotgun (WGS) entry which is preliminary data.</text>
</comment>
<keyword evidence="2" id="KW-1185">Reference proteome</keyword>
<protein>
    <submittedName>
        <fullName evidence="1">Uncharacterized protein</fullName>
    </submittedName>
</protein>
<proteinExistence type="predicted"/>
<accession>A0ACB9YUB5</accession>
<gene>
    <name evidence="1" type="ORF">F4820DRAFT_450582</name>
</gene>
<evidence type="ECO:0000313" key="2">
    <source>
        <dbReference type="Proteomes" id="UP001497700"/>
    </source>
</evidence>
<evidence type="ECO:0000313" key="1">
    <source>
        <dbReference type="EMBL" id="KAI4862847.1"/>
    </source>
</evidence>